<sequence>MGEVKVGIIGLDTSHTIEFTRRAQAPDCPEDHKVEGIKIINCMRFPSSYNSEEDQDKRQTQMEQWGVKVTKNIDEALEGVDAIMMEINNPALHLKYFTQMLDKVKGRPVFMDKPIADTFKNAKEIVDTIKKKQLKIFSASSLRFAPQIEQIAKEVPSPKVGFATGPLGKAPEGSSVVFYGVHTVEMLERIMGRGAKKVFAQESPLGVGATIEYSDGRRGFVQFNEKNWTWAALALDENGAKSYVIDGTYLYTILLKKIVEFFNGGNAPVQVDDTFEIQAILNAIDDSIASGKEQILG</sequence>
<dbReference type="GO" id="GO:0016491">
    <property type="term" value="F:oxidoreductase activity"/>
    <property type="evidence" value="ECO:0007669"/>
    <property type="project" value="UniProtKB-KW"/>
</dbReference>
<dbReference type="STRING" id="1817893.AUJ66_01170"/>
<evidence type="ECO:0000313" key="4">
    <source>
        <dbReference type="EMBL" id="OIN98335.1"/>
    </source>
</evidence>
<evidence type="ECO:0000256" key="1">
    <source>
        <dbReference type="ARBA" id="ARBA00010928"/>
    </source>
</evidence>
<dbReference type="PANTHER" id="PTHR43708">
    <property type="entry name" value="CONSERVED EXPRESSED OXIDOREDUCTASE (EUROFUNG)"/>
    <property type="match status" value="1"/>
</dbReference>
<evidence type="ECO:0000259" key="3">
    <source>
        <dbReference type="Pfam" id="PF01408"/>
    </source>
</evidence>
<dbReference type="Gene3D" id="3.40.50.720">
    <property type="entry name" value="NAD(P)-binding Rossmann-like Domain"/>
    <property type="match status" value="1"/>
</dbReference>
<reference evidence="4 5" key="1">
    <citation type="journal article" date="2016" name="Environ. Microbiol.">
        <title>Genomic resolution of a cold subsurface aquifer community provides metabolic insights for novel microbes adapted to high CO concentrations.</title>
        <authorList>
            <person name="Probst A.J."/>
            <person name="Castelle C.J."/>
            <person name="Singh A."/>
            <person name="Brown C.T."/>
            <person name="Anantharaman K."/>
            <person name="Sharon I."/>
            <person name="Hug L.A."/>
            <person name="Burstein D."/>
            <person name="Emerson J.B."/>
            <person name="Thomas B.C."/>
            <person name="Banfield J.F."/>
        </authorList>
    </citation>
    <scope>NUCLEOTIDE SEQUENCE [LARGE SCALE GENOMIC DNA]</scope>
    <source>
        <strain evidence="4">CG1_02_38_46</strain>
    </source>
</reference>
<organism evidence="4 5">
    <name type="scientific">Candidatus Desantisbacteria bacterium CG1_02_38_46</name>
    <dbReference type="NCBI Taxonomy" id="1817893"/>
    <lineage>
        <taxon>Bacteria</taxon>
        <taxon>Candidatus Desantisiibacteriota</taxon>
    </lineage>
</organism>
<proteinExistence type="inferred from homology"/>
<dbReference type="PANTHER" id="PTHR43708:SF5">
    <property type="entry name" value="CONSERVED EXPRESSED OXIDOREDUCTASE (EUROFUNG)-RELATED"/>
    <property type="match status" value="1"/>
</dbReference>
<dbReference type="InterPro" id="IPR036291">
    <property type="entry name" value="NAD(P)-bd_dom_sf"/>
</dbReference>
<keyword evidence="2" id="KW-0560">Oxidoreductase</keyword>
<dbReference type="InterPro" id="IPR051317">
    <property type="entry name" value="Gfo/Idh/MocA_oxidoreduct"/>
</dbReference>
<dbReference type="Proteomes" id="UP000182278">
    <property type="component" value="Unassembled WGS sequence"/>
</dbReference>
<comment type="caution">
    <text evidence="4">The sequence shown here is derived from an EMBL/GenBank/DDBJ whole genome shotgun (WGS) entry which is preliminary data.</text>
</comment>
<evidence type="ECO:0000256" key="2">
    <source>
        <dbReference type="ARBA" id="ARBA00023002"/>
    </source>
</evidence>
<dbReference type="EMBL" id="MNUO01000016">
    <property type="protein sequence ID" value="OIN98335.1"/>
    <property type="molecule type" value="Genomic_DNA"/>
</dbReference>
<dbReference type="Pfam" id="PF01408">
    <property type="entry name" value="GFO_IDH_MocA"/>
    <property type="match status" value="1"/>
</dbReference>
<dbReference type="SUPFAM" id="SSF51735">
    <property type="entry name" value="NAD(P)-binding Rossmann-fold domains"/>
    <property type="match status" value="1"/>
</dbReference>
<evidence type="ECO:0000313" key="5">
    <source>
        <dbReference type="Proteomes" id="UP000182278"/>
    </source>
</evidence>
<dbReference type="AlphaFoldDB" id="A0A1J4SG32"/>
<feature type="domain" description="Gfo/Idh/MocA-like oxidoreductase N-terminal" evidence="3">
    <location>
        <begin position="55"/>
        <end position="137"/>
    </location>
</feature>
<dbReference type="InterPro" id="IPR000683">
    <property type="entry name" value="Gfo/Idh/MocA-like_OxRdtase_N"/>
</dbReference>
<comment type="similarity">
    <text evidence="1">Belongs to the Gfo/Idh/MocA family.</text>
</comment>
<dbReference type="GO" id="GO:0000166">
    <property type="term" value="F:nucleotide binding"/>
    <property type="evidence" value="ECO:0007669"/>
    <property type="project" value="InterPro"/>
</dbReference>
<name>A0A1J4SG32_9BACT</name>
<accession>A0A1J4SG32</accession>
<protein>
    <recommendedName>
        <fullName evidence="3">Gfo/Idh/MocA-like oxidoreductase N-terminal domain-containing protein</fullName>
    </recommendedName>
</protein>
<gene>
    <name evidence="4" type="ORF">AUJ66_01170</name>
</gene>